<name>A0AC34Q184_9BILA</name>
<evidence type="ECO:0000313" key="2">
    <source>
        <dbReference type="WBParaSite" id="JU765_v2.g11911.t1"/>
    </source>
</evidence>
<dbReference type="WBParaSite" id="JU765_v2.g11911.t1">
    <property type="protein sequence ID" value="JU765_v2.g11911.t1"/>
    <property type="gene ID" value="JU765_v2.g11911"/>
</dbReference>
<proteinExistence type="predicted"/>
<organism evidence="1 2">
    <name type="scientific">Panagrolaimus sp. JU765</name>
    <dbReference type="NCBI Taxonomy" id="591449"/>
    <lineage>
        <taxon>Eukaryota</taxon>
        <taxon>Metazoa</taxon>
        <taxon>Ecdysozoa</taxon>
        <taxon>Nematoda</taxon>
        <taxon>Chromadorea</taxon>
        <taxon>Rhabditida</taxon>
        <taxon>Tylenchina</taxon>
        <taxon>Panagrolaimomorpha</taxon>
        <taxon>Panagrolaimoidea</taxon>
        <taxon>Panagrolaimidae</taxon>
        <taxon>Panagrolaimus</taxon>
    </lineage>
</organism>
<dbReference type="Proteomes" id="UP000887576">
    <property type="component" value="Unplaced"/>
</dbReference>
<protein>
    <submittedName>
        <fullName evidence="2">Uncharacterized protein</fullName>
    </submittedName>
</protein>
<reference evidence="2" key="1">
    <citation type="submission" date="2022-11" db="UniProtKB">
        <authorList>
            <consortium name="WormBaseParasite"/>
        </authorList>
    </citation>
    <scope>IDENTIFICATION</scope>
</reference>
<sequence length="262" mass="30929">MMENLPHFPPEIEFDSYGFANGCSSFLKIMTKKSQHQPIKRLYIEDFVELEDLQTFLQTAKFMKDAEIYCQIMIEDDELRIFITFVDGDSFEIEVFSSSKMALIYLLDVKNKYTLSFRVYDSKNRHNGFIVPTNERFNLTTASCPTQSIFSGIFTPFKRDYVVENIVENEWIKINFESTNPRLFTHYSSQLLKNWFPRNENETPLERINKINDILGCKKTLVEPKLLKDTIDNFWENFQKPLVEPDKLDMSDLLHLHHVSHP</sequence>
<evidence type="ECO:0000313" key="1">
    <source>
        <dbReference type="Proteomes" id="UP000887576"/>
    </source>
</evidence>
<accession>A0AC34Q184</accession>